<dbReference type="PANTHER" id="PTHR47356:SF2">
    <property type="entry name" value="FAD-BINDING DOMAIN-CONTAINING PROTEIN-RELATED"/>
    <property type="match status" value="1"/>
</dbReference>
<dbReference type="Pfam" id="PF01494">
    <property type="entry name" value="FAD_binding_3"/>
    <property type="match status" value="1"/>
</dbReference>
<keyword evidence="6" id="KW-0503">Monooxygenase</keyword>
<dbReference type="InterPro" id="IPR036188">
    <property type="entry name" value="FAD/NAD-bd_sf"/>
</dbReference>
<dbReference type="InterPro" id="IPR002938">
    <property type="entry name" value="FAD-bd"/>
</dbReference>
<gene>
    <name evidence="9" type="ORF">CSOL1703_00014744</name>
</gene>
<feature type="transmembrane region" description="Helical" evidence="7">
    <location>
        <begin position="538"/>
        <end position="556"/>
    </location>
</feature>
<evidence type="ECO:0000256" key="4">
    <source>
        <dbReference type="ARBA" id="ARBA00022827"/>
    </source>
</evidence>
<dbReference type="Proteomes" id="UP000775872">
    <property type="component" value="Unassembled WGS sequence"/>
</dbReference>
<dbReference type="Gene3D" id="3.50.50.60">
    <property type="entry name" value="FAD/NAD(P)-binding domain"/>
    <property type="match status" value="1"/>
</dbReference>
<comment type="similarity">
    <text evidence="2">Belongs to the paxM FAD-dependent monooxygenase family.</text>
</comment>
<evidence type="ECO:0000256" key="2">
    <source>
        <dbReference type="ARBA" id="ARBA00007992"/>
    </source>
</evidence>
<dbReference type="PANTHER" id="PTHR47356">
    <property type="entry name" value="FAD-DEPENDENT MONOOXYGENASE ASQG-RELATED"/>
    <property type="match status" value="1"/>
</dbReference>
<feature type="transmembrane region" description="Helical" evidence="7">
    <location>
        <begin position="619"/>
        <end position="637"/>
    </location>
</feature>
<organism evidence="9 10">
    <name type="scientific">Clonostachys solani</name>
    <dbReference type="NCBI Taxonomy" id="160281"/>
    <lineage>
        <taxon>Eukaryota</taxon>
        <taxon>Fungi</taxon>
        <taxon>Dikarya</taxon>
        <taxon>Ascomycota</taxon>
        <taxon>Pezizomycotina</taxon>
        <taxon>Sordariomycetes</taxon>
        <taxon>Hypocreomycetidae</taxon>
        <taxon>Hypocreales</taxon>
        <taxon>Bionectriaceae</taxon>
        <taxon>Clonostachys</taxon>
    </lineage>
</organism>
<protein>
    <recommendedName>
        <fullName evidence="8">FAD-binding domain-containing protein</fullName>
    </recommendedName>
</protein>
<evidence type="ECO:0000256" key="1">
    <source>
        <dbReference type="ARBA" id="ARBA00001974"/>
    </source>
</evidence>
<feature type="transmembrane region" description="Helical" evidence="7">
    <location>
        <begin position="742"/>
        <end position="760"/>
    </location>
</feature>
<feature type="transmembrane region" description="Helical" evidence="7">
    <location>
        <begin position="772"/>
        <end position="796"/>
    </location>
</feature>
<evidence type="ECO:0000313" key="10">
    <source>
        <dbReference type="Proteomes" id="UP000775872"/>
    </source>
</evidence>
<dbReference type="GO" id="GO:0071949">
    <property type="term" value="F:FAD binding"/>
    <property type="evidence" value="ECO:0007669"/>
    <property type="project" value="InterPro"/>
</dbReference>
<accession>A0A9N9Z9I9</accession>
<dbReference type="PRINTS" id="PR00420">
    <property type="entry name" value="RNGMNOXGNASE"/>
</dbReference>
<sequence length="814" mass="90823">MEPKQACAAKLRVVIVGGGLAGLTLANALQHANIDYVVLERSSDIAPQVGASLATAGNGNRILDQLGVYEQMQKDMVLLEWMHDRNSDGISFSKHDAAPLMHKRLGYPISFLDRQKILAGLYDKIKDKSKIILGKKLLTVEQVAAGIIATCEDGSSFNGDIIVGADGVRSKVRNEMWRYADEHDPGRFNNAEKLSIKSEYKCLFGISKGLKSLDPKDYHITYGIDNSFLTAGGKEQKTYWFNFQKMDKEYQAQDIPRFSQADTEEYVAANRHRKVTGDVTLGDLWDHRISATLLALEEGYFDHWTSGRFVCVGDSVHKMTPNLGQGGNNAIESVAALANSLKKMIDSTEPGTRPSSDDIQQALSEYESRRALRSKVILTLANGTTRTQALRNRLDWILSRYIVPSAGDFFANLACGNMIGAEKLDYLPVPPRSLEATMPYNQAQGVGHSESKTRRALIALPLLILSILAWLTMAPVLEASIDIVVNKSVVPRMVAQLNGVTLDLTQSVYHIAILGNKTLPLRDMFLPAILDVDPALRARLLGFLIETAPIYMIWLFEAYRRSNVLTFLQLPLVFALLFQFHGISVVGPIYFFLHYIHSPIESYAASDLRLVRMNYAKSIPYAVICGYILPTFIIFNWPNLNQRILFTELWQLFPLWTAILLEGFALCVKDETQQVRLSNPKVDLPYTRFATCTIGCISAAARLLHIISRPASLVDSLQAYVQYVPELSDLTNGVVKVCNYDYSLFFASGIIWMLLLFRDLKTAGMESVNWPKLLICLAVLLVSFGPGATILGFWYWREGVIAEKKERNAIVATL</sequence>
<proteinExistence type="inferred from homology"/>
<evidence type="ECO:0000259" key="8">
    <source>
        <dbReference type="Pfam" id="PF01494"/>
    </source>
</evidence>
<evidence type="ECO:0000256" key="5">
    <source>
        <dbReference type="ARBA" id="ARBA00023002"/>
    </source>
</evidence>
<evidence type="ECO:0000256" key="7">
    <source>
        <dbReference type="SAM" id="Phobius"/>
    </source>
</evidence>
<name>A0A9N9Z9I9_9HYPO</name>
<keyword evidence="7" id="KW-1133">Transmembrane helix</keyword>
<comment type="cofactor">
    <cofactor evidence="1">
        <name>FAD</name>
        <dbReference type="ChEBI" id="CHEBI:57692"/>
    </cofactor>
</comment>
<keyword evidence="3" id="KW-0285">Flavoprotein</keyword>
<evidence type="ECO:0000256" key="3">
    <source>
        <dbReference type="ARBA" id="ARBA00022630"/>
    </source>
</evidence>
<keyword evidence="7" id="KW-0812">Transmembrane</keyword>
<keyword evidence="4" id="KW-0274">FAD</keyword>
<dbReference type="OrthoDB" id="10029326at2759"/>
<feature type="transmembrane region" description="Helical" evidence="7">
    <location>
        <begin position="456"/>
        <end position="477"/>
    </location>
</feature>
<keyword evidence="10" id="KW-1185">Reference proteome</keyword>
<dbReference type="AlphaFoldDB" id="A0A9N9Z9I9"/>
<reference evidence="9" key="1">
    <citation type="submission" date="2021-10" db="EMBL/GenBank/DDBJ databases">
        <authorList>
            <person name="Piombo E."/>
        </authorList>
    </citation>
    <scope>NUCLEOTIDE SEQUENCE</scope>
</reference>
<feature type="transmembrane region" description="Helical" evidence="7">
    <location>
        <begin position="568"/>
        <end position="593"/>
    </location>
</feature>
<keyword evidence="7" id="KW-0472">Membrane</keyword>
<keyword evidence="5" id="KW-0560">Oxidoreductase</keyword>
<dbReference type="GO" id="GO:0004497">
    <property type="term" value="F:monooxygenase activity"/>
    <property type="evidence" value="ECO:0007669"/>
    <property type="project" value="UniProtKB-KW"/>
</dbReference>
<feature type="domain" description="FAD-binding" evidence="8">
    <location>
        <begin position="11"/>
        <end position="346"/>
    </location>
</feature>
<dbReference type="SUPFAM" id="SSF51905">
    <property type="entry name" value="FAD/NAD(P)-binding domain"/>
    <property type="match status" value="1"/>
</dbReference>
<comment type="caution">
    <text evidence="9">The sequence shown here is derived from an EMBL/GenBank/DDBJ whole genome shotgun (WGS) entry which is preliminary data.</text>
</comment>
<evidence type="ECO:0000313" key="9">
    <source>
        <dbReference type="EMBL" id="CAH0051421.1"/>
    </source>
</evidence>
<evidence type="ECO:0000256" key="6">
    <source>
        <dbReference type="ARBA" id="ARBA00023033"/>
    </source>
</evidence>
<dbReference type="InterPro" id="IPR050562">
    <property type="entry name" value="FAD_mOase_fung"/>
</dbReference>
<dbReference type="EMBL" id="CABFOC020000040">
    <property type="protein sequence ID" value="CAH0051421.1"/>
    <property type="molecule type" value="Genomic_DNA"/>
</dbReference>